<dbReference type="AlphaFoldDB" id="A0A834A3V5"/>
<organism evidence="1 2">
    <name type="scientific">Phyllostomus discolor</name>
    <name type="common">pale spear-nosed bat</name>
    <dbReference type="NCBI Taxonomy" id="89673"/>
    <lineage>
        <taxon>Eukaryota</taxon>
        <taxon>Metazoa</taxon>
        <taxon>Chordata</taxon>
        <taxon>Craniata</taxon>
        <taxon>Vertebrata</taxon>
        <taxon>Euteleostomi</taxon>
        <taxon>Mammalia</taxon>
        <taxon>Eutheria</taxon>
        <taxon>Laurasiatheria</taxon>
        <taxon>Chiroptera</taxon>
        <taxon>Yangochiroptera</taxon>
        <taxon>Phyllostomidae</taxon>
        <taxon>Phyllostominae</taxon>
        <taxon>Phyllostomus</taxon>
    </lineage>
</organism>
<dbReference type="EMBL" id="JABVXQ010000006">
    <property type="protein sequence ID" value="KAF6104069.1"/>
    <property type="molecule type" value="Genomic_DNA"/>
</dbReference>
<protein>
    <submittedName>
        <fullName evidence="1">Uncharacterized protein</fullName>
    </submittedName>
</protein>
<evidence type="ECO:0000313" key="1">
    <source>
        <dbReference type="EMBL" id="KAF6104069.1"/>
    </source>
</evidence>
<evidence type="ECO:0000313" key="2">
    <source>
        <dbReference type="Proteomes" id="UP000664940"/>
    </source>
</evidence>
<comment type="caution">
    <text evidence="1">The sequence shown here is derived from an EMBL/GenBank/DDBJ whole genome shotgun (WGS) entry which is preliminary data.</text>
</comment>
<proteinExistence type="predicted"/>
<gene>
    <name evidence="1" type="ORF">HJG60_011118</name>
</gene>
<name>A0A834A3V5_9CHIR</name>
<sequence length="122" mass="13747">MRTKKMLALQKNHVSTVLMGVMARGWEKSTRTCIPPSLAPDSSLRRLAREEEHADAGFLLSERAWPPPVGWKLLETCCCRLPLCDSLSVCLGPSTLLERLIVLKARTDPWSWLLAPFYKQGL</sequence>
<dbReference type="Proteomes" id="UP000664940">
    <property type="component" value="Unassembled WGS sequence"/>
</dbReference>
<accession>A0A834A3V5</accession>
<reference evidence="1 2" key="1">
    <citation type="journal article" date="2020" name="Nature">
        <title>Six reference-quality genomes reveal evolution of bat adaptations.</title>
        <authorList>
            <person name="Jebb D."/>
            <person name="Huang Z."/>
            <person name="Pippel M."/>
            <person name="Hughes G.M."/>
            <person name="Lavrichenko K."/>
            <person name="Devanna P."/>
            <person name="Winkler S."/>
            <person name="Jermiin L.S."/>
            <person name="Skirmuntt E.C."/>
            <person name="Katzourakis A."/>
            <person name="Burkitt-Gray L."/>
            <person name="Ray D.A."/>
            <person name="Sullivan K.A.M."/>
            <person name="Roscito J.G."/>
            <person name="Kirilenko B.M."/>
            <person name="Davalos L.M."/>
            <person name="Corthals A.P."/>
            <person name="Power M.L."/>
            <person name="Jones G."/>
            <person name="Ransome R.D."/>
            <person name="Dechmann D.K.N."/>
            <person name="Locatelli A.G."/>
            <person name="Puechmaille S.J."/>
            <person name="Fedrigo O."/>
            <person name="Jarvis E.D."/>
            <person name="Hiller M."/>
            <person name="Vernes S.C."/>
            <person name="Myers E.W."/>
            <person name="Teeling E.C."/>
        </authorList>
    </citation>
    <scope>NUCLEOTIDE SEQUENCE [LARGE SCALE GENOMIC DNA]</scope>
    <source>
        <strain evidence="1">Bat1K_MPI-CBG_1</strain>
    </source>
</reference>